<sequence length="221" mass="23673">LHHHPPRAGLLLQHNALHLHPSPSSSSSHSTPNFPPHSPPSSTAPSNAPSGLTSKPPPTSPPPPPKPHPAPPSLSSPPPPCSLSSPPRSAPSPKSPLISQEIPSLSPAPSQTSYLETVAVGGISIVDDNDNSPVGIERSEDAWTTRFYKDNITEYLKLLEEYNADELCYEEANKEMLKFRASDIPTSPPAGTTNTSKKKKKKKKKSPNPTSTPDNPVLFYV</sequence>
<organism evidence="2">
    <name type="scientific">Puccinia triticina (isolate 1-1 / race 1 (BBBD))</name>
    <name type="common">Brown leaf rust fungus</name>
    <dbReference type="NCBI Taxonomy" id="630390"/>
    <lineage>
        <taxon>Eukaryota</taxon>
        <taxon>Fungi</taxon>
        <taxon>Dikarya</taxon>
        <taxon>Basidiomycota</taxon>
        <taxon>Pucciniomycotina</taxon>
        <taxon>Pucciniomycetes</taxon>
        <taxon>Pucciniales</taxon>
        <taxon>Pucciniaceae</taxon>
        <taxon>Puccinia</taxon>
    </lineage>
</organism>
<feature type="region of interest" description="Disordered" evidence="1">
    <location>
        <begin position="1"/>
        <end position="110"/>
    </location>
</feature>
<proteinExistence type="predicted"/>
<evidence type="ECO:0000256" key="1">
    <source>
        <dbReference type="SAM" id="MobiDB-lite"/>
    </source>
</evidence>
<reference evidence="2" key="1">
    <citation type="submission" date="2009-11" db="EMBL/GenBank/DDBJ databases">
        <authorList>
            <consortium name="The Broad Institute Genome Sequencing Platform"/>
            <person name="Ward D."/>
            <person name="Feldgarden M."/>
            <person name="Earl A."/>
            <person name="Young S.K."/>
            <person name="Zeng Q."/>
            <person name="Koehrsen M."/>
            <person name="Alvarado L."/>
            <person name="Berlin A."/>
            <person name="Bochicchio J."/>
            <person name="Borenstein D."/>
            <person name="Chapman S.B."/>
            <person name="Chen Z."/>
            <person name="Engels R."/>
            <person name="Freedman E."/>
            <person name="Gellesch M."/>
            <person name="Goldberg J."/>
            <person name="Griggs A."/>
            <person name="Gujja S."/>
            <person name="Heilman E."/>
            <person name="Heiman D."/>
            <person name="Hepburn T."/>
            <person name="Howarth C."/>
            <person name="Jen D."/>
            <person name="Larson L."/>
            <person name="Lewis B."/>
            <person name="Mehta T."/>
            <person name="Park D."/>
            <person name="Pearson M."/>
            <person name="Roberts A."/>
            <person name="Saif S."/>
            <person name="Shea T."/>
            <person name="Shenoy N."/>
            <person name="Sisk P."/>
            <person name="Stolte C."/>
            <person name="Sykes S."/>
            <person name="Thomson T."/>
            <person name="Walk T."/>
            <person name="White J."/>
            <person name="Yandava C."/>
            <person name="Izard J."/>
            <person name="Baranova O.V."/>
            <person name="Blanton J.M."/>
            <person name="Tanner A.C."/>
            <person name="Dewhirst F.E."/>
            <person name="Haas B."/>
            <person name="Nusbaum C."/>
            <person name="Birren B."/>
        </authorList>
    </citation>
    <scope>NUCLEOTIDE SEQUENCE [LARGE SCALE GENOMIC DNA]</scope>
    <source>
        <strain evidence="2">1-1 BBBD Race 1</strain>
    </source>
</reference>
<feature type="non-terminal residue" evidence="2">
    <location>
        <position position="1"/>
    </location>
</feature>
<feature type="compositionally biased region" description="Low complexity" evidence="1">
    <location>
        <begin position="20"/>
        <end position="32"/>
    </location>
</feature>
<reference evidence="2" key="2">
    <citation type="submission" date="2016-05" db="EMBL/GenBank/DDBJ databases">
        <title>Comparative analysis highlights variable genome content of wheat rusts and divergence of the mating loci.</title>
        <authorList>
            <person name="Cuomo C.A."/>
            <person name="Bakkeren G."/>
            <person name="Szabo L."/>
            <person name="Khalil H."/>
            <person name="Joly D."/>
            <person name="Goldberg J."/>
            <person name="Young S."/>
            <person name="Zeng Q."/>
            <person name="Fellers J."/>
        </authorList>
    </citation>
    <scope>NUCLEOTIDE SEQUENCE [LARGE SCALE GENOMIC DNA]</scope>
    <source>
        <strain evidence="2">1-1 BBBD Race 1</strain>
    </source>
</reference>
<feature type="compositionally biased region" description="Low complexity" evidence="1">
    <location>
        <begin position="40"/>
        <end position="54"/>
    </location>
</feature>
<feature type="compositionally biased region" description="Pro residues" evidence="1">
    <location>
        <begin position="55"/>
        <end position="81"/>
    </location>
</feature>
<accession>A0A180FX08</accession>
<dbReference type="EMBL" id="ADAS02008537">
    <property type="protein sequence ID" value="OAV84997.1"/>
    <property type="molecule type" value="Genomic_DNA"/>
</dbReference>
<comment type="caution">
    <text evidence="2">The sequence shown here is derived from an EMBL/GenBank/DDBJ whole genome shotgun (WGS) entry which is preliminary data.</text>
</comment>
<dbReference type="VEuPathDB" id="FungiDB:PTTG_30884"/>
<name>A0A180FX08_PUCT1</name>
<evidence type="ECO:0000313" key="2">
    <source>
        <dbReference type="EMBL" id="OAV84997.1"/>
    </source>
</evidence>
<feature type="compositionally biased region" description="Basic residues" evidence="1">
    <location>
        <begin position="196"/>
        <end position="206"/>
    </location>
</feature>
<gene>
    <name evidence="2" type="ORF">PTTG_30884</name>
</gene>
<protein>
    <submittedName>
        <fullName evidence="2">Uncharacterized protein</fullName>
    </submittedName>
</protein>
<feature type="region of interest" description="Disordered" evidence="1">
    <location>
        <begin position="180"/>
        <end position="221"/>
    </location>
</feature>
<dbReference type="AlphaFoldDB" id="A0A180FX08"/>
<feature type="compositionally biased region" description="Polar residues" evidence="1">
    <location>
        <begin position="97"/>
        <end position="110"/>
    </location>
</feature>